<feature type="domain" description="BZIP" evidence="3">
    <location>
        <begin position="77"/>
        <end position="123"/>
    </location>
</feature>
<feature type="region of interest" description="Disordered" evidence="2">
    <location>
        <begin position="1"/>
        <end position="80"/>
    </location>
</feature>
<gene>
    <name evidence="4" type="ORF">VTJ49DRAFT_7606</name>
</gene>
<feature type="compositionally biased region" description="Low complexity" evidence="2">
    <location>
        <begin position="620"/>
        <end position="630"/>
    </location>
</feature>
<sequence length="720" mass="76936">MHYTHGDLPILSAETCSGPGGLGSGVKSSSASSRGTDPASKKRARTQNTGTPERSGDEKKRARGRPRLETKDETAADRRRTQIRLAQRAYRDRKEHTIQTLEKKVQTLTSANEEMSNAFMQLHDFALSCGLLDRAPEFGRQLRETTERFLSLAREASHDDATASPNAASSNQNSGSSSTSQRVRALPSTPPGDAPTETSRSLSGAPTFGSARGLDTPASIPITLPEDNYLTNQQSHPLSPFTYDPPTHDSLVTTTTSFPLASDPAFTYPHPSVTTVTSTGTTTLPTLPSTSIPGFTVPSVAPNPFLYLPPPTTHSHLESTFGRRLQRFALERALTLLTMPSPPQNYMERVFGFCLLLESQETIVKRLRRTLARDSGQSLFYWAFPFYHLGGAGTHFTPAVGGLGGGELGDAGVGGVGGLGNNREGGAHAHGQVGVDMDVDMSVQHHNPYRIGNSSLLQIDKPTTPSLFSPGPFTPQITKVRDHNLDNDDMHMKVPGFGGEYFDCDEVEMYLYRRGVVIPPGSAVVCVEVGEEDLERWTFVKRRRPGVASTGRRGGGGDGADGVHQMASVEWRVRTVDPLGGGDLSPLSQSGTSAGGDDRTAGPGTSNLVDPALVVGGGSSSSSSGSDQGSVLPFGMMMSPSDGASRAVGHGEETAGTDVREQVKETRTTKVVIDVMTLVKKLTARAICLGRTPGFKQIDLDTAFWAAVEASLEDDAVWRA</sequence>
<dbReference type="InterPro" id="IPR046347">
    <property type="entry name" value="bZIP_sf"/>
</dbReference>
<evidence type="ECO:0000313" key="5">
    <source>
        <dbReference type="Proteomes" id="UP001583172"/>
    </source>
</evidence>
<keyword evidence="1" id="KW-0175">Coiled coil</keyword>
<feature type="coiled-coil region" evidence="1">
    <location>
        <begin position="91"/>
        <end position="118"/>
    </location>
</feature>
<evidence type="ECO:0000313" key="4">
    <source>
        <dbReference type="EMBL" id="KAL1840947.1"/>
    </source>
</evidence>
<evidence type="ECO:0000256" key="2">
    <source>
        <dbReference type="SAM" id="MobiDB-lite"/>
    </source>
</evidence>
<reference evidence="4 5" key="1">
    <citation type="journal article" date="2024" name="Commun. Biol.">
        <title>Comparative genomic analysis of thermophilic fungi reveals convergent evolutionary adaptations and gene losses.</title>
        <authorList>
            <person name="Steindorff A.S."/>
            <person name="Aguilar-Pontes M.V."/>
            <person name="Robinson A.J."/>
            <person name="Andreopoulos B."/>
            <person name="LaButti K."/>
            <person name="Kuo A."/>
            <person name="Mondo S."/>
            <person name="Riley R."/>
            <person name="Otillar R."/>
            <person name="Haridas S."/>
            <person name="Lipzen A."/>
            <person name="Grimwood J."/>
            <person name="Schmutz J."/>
            <person name="Clum A."/>
            <person name="Reid I.D."/>
            <person name="Moisan M.C."/>
            <person name="Butler G."/>
            <person name="Nguyen T.T.M."/>
            <person name="Dewar K."/>
            <person name="Conant G."/>
            <person name="Drula E."/>
            <person name="Henrissat B."/>
            <person name="Hansel C."/>
            <person name="Singer S."/>
            <person name="Hutchinson M.I."/>
            <person name="de Vries R.P."/>
            <person name="Natvig D.O."/>
            <person name="Powell A.J."/>
            <person name="Tsang A."/>
            <person name="Grigoriev I.V."/>
        </authorList>
    </citation>
    <scope>NUCLEOTIDE SEQUENCE [LARGE SCALE GENOMIC DNA]</scope>
    <source>
        <strain evidence="4 5">CBS 620.91</strain>
    </source>
</reference>
<comment type="caution">
    <text evidence="4">The sequence shown here is derived from an EMBL/GenBank/DDBJ whole genome shotgun (WGS) entry which is preliminary data.</text>
</comment>
<evidence type="ECO:0000259" key="3">
    <source>
        <dbReference type="Pfam" id="PF00170"/>
    </source>
</evidence>
<feature type="compositionally biased region" description="Basic and acidic residues" evidence="2">
    <location>
        <begin position="649"/>
        <end position="661"/>
    </location>
</feature>
<accession>A0ABR3VHF3</accession>
<name>A0ABR3VHF3_HUMIN</name>
<dbReference type="InterPro" id="IPR004827">
    <property type="entry name" value="bZIP"/>
</dbReference>
<organism evidence="4 5">
    <name type="scientific">Humicola insolens</name>
    <name type="common">Soft-rot fungus</name>
    <dbReference type="NCBI Taxonomy" id="85995"/>
    <lineage>
        <taxon>Eukaryota</taxon>
        <taxon>Fungi</taxon>
        <taxon>Dikarya</taxon>
        <taxon>Ascomycota</taxon>
        <taxon>Pezizomycotina</taxon>
        <taxon>Sordariomycetes</taxon>
        <taxon>Sordariomycetidae</taxon>
        <taxon>Sordariales</taxon>
        <taxon>Chaetomiaceae</taxon>
        <taxon>Mycothermus</taxon>
    </lineage>
</organism>
<dbReference type="Pfam" id="PF00170">
    <property type="entry name" value="bZIP_1"/>
    <property type="match status" value="1"/>
</dbReference>
<dbReference type="EMBL" id="JAZGSY010000093">
    <property type="protein sequence ID" value="KAL1840947.1"/>
    <property type="molecule type" value="Genomic_DNA"/>
</dbReference>
<protein>
    <recommendedName>
        <fullName evidence="3">BZIP domain-containing protein</fullName>
    </recommendedName>
</protein>
<dbReference type="CDD" id="cd14688">
    <property type="entry name" value="bZIP_YAP"/>
    <property type="match status" value="1"/>
</dbReference>
<dbReference type="Gene3D" id="1.20.5.170">
    <property type="match status" value="1"/>
</dbReference>
<dbReference type="PANTHER" id="PTHR40618">
    <property type="entry name" value="B-ZIP TRANSCRIPTION FACTOR (EUROFUNG)-RELATED"/>
    <property type="match status" value="1"/>
</dbReference>
<keyword evidence="5" id="KW-1185">Reference proteome</keyword>
<dbReference type="SUPFAM" id="SSF57959">
    <property type="entry name" value="Leucine zipper domain"/>
    <property type="match status" value="1"/>
</dbReference>
<feature type="compositionally biased region" description="Low complexity" evidence="2">
    <location>
        <begin position="162"/>
        <end position="181"/>
    </location>
</feature>
<proteinExistence type="predicted"/>
<dbReference type="PANTHER" id="PTHR40618:SF1">
    <property type="entry name" value="B-ZIP TRANSCRIPTION FACTOR (EUROFUNG)"/>
    <property type="match status" value="1"/>
</dbReference>
<feature type="region of interest" description="Disordered" evidence="2">
    <location>
        <begin position="155"/>
        <end position="224"/>
    </location>
</feature>
<feature type="compositionally biased region" description="Basic and acidic residues" evidence="2">
    <location>
        <begin position="54"/>
        <end position="80"/>
    </location>
</feature>
<evidence type="ECO:0000256" key="1">
    <source>
        <dbReference type="SAM" id="Coils"/>
    </source>
</evidence>
<feature type="compositionally biased region" description="Low complexity" evidence="2">
    <location>
        <begin position="25"/>
        <end position="35"/>
    </location>
</feature>
<feature type="region of interest" description="Disordered" evidence="2">
    <location>
        <begin position="577"/>
        <end position="661"/>
    </location>
</feature>
<dbReference type="Proteomes" id="UP001583172">
    <property type="component" value="Unassembled WGS sequence"/>
</dbReference>